<accession>A0A9D1GV47</accession>
<organism evidence="2 3">
    <name type="scientific">Candidatus Faeciplasma pullistercoris</name>
    <dbReference type="NCBI Taxonomy" id="2840800"/>
    <lineage>
        <taxon>Bacteria</taxon>
        <taxon>Bacillati</taxon>
        <taxon>Bacillota</taxon>
        <taxon>Clostridia</taxon>
        <taxon>Eubacteriales</taxon>
        <taxon>Oscillospiraceae</taxon>
        <taxon>Oscillospiraceae incertae sedis</taxon>
        <taxon>Candidatus Faeciplasma</taxon>
    </lineage>
</organism>
<keyword evidence="1" id="KW-0472">Membrane</keyword>
<reference evidence="2" key="2">
    <citation type="journal article" date="2021" name="PeerJ">
        <title>Extensive microbial diversity within the chicken gut microbiome revealed by metagenomics and culture.</title>
        <authorList>
            <person name="Gilroy R."/>
            <person name="Ravi A."/>
            <person name="Getino M."/>
            <person name="Pursley I."/>
            <person name="Horton D.L."/>
            <person name="Alikhan N.F."/>
            <person name="Baker D."/>
            <person name="Gharbi K."/>
            <person name="Hall N."/>
            <person name="Watson M."/>
            <person name="Adriaenssens E.M."/>
            <person name="Foster-Nyarko E."/>
            <person name="Jarju S."/>
            <person name="Secka A."/>
            <person name="Antonio M."/>
            <person name="Oren A."/>
            <person name="Chaudhuri R.R."/>
            <person name="La Ragione R."/>
            <person name="Hildebrand F."/>
            <person name="Pallen M.J."/>
        </authorList>
    </citation>
    <scope>NUCLEOTIDE SEQUENCE</scope>
    <source>
        <strain evidence="2">CHK33-4379</strain>
    </source>
</reference>
<feature type="transmembrane region" description="Helical" evidence="1">
    <location>
        <begin position="148"/>
        <end position="169"/>
    </location>
</feature>
<reference evidence="2" key="1">
    <citation type="submission" date="2020-10" db="EMBL/GenBank/DDBJ databases">
        <authorList>
            <person name="Gilroy R."/>
        </authorList>
    </citation>
    <scope>NUCLEOTIDE SEQUENCE</scope>
    <source>
        <strain evidence="2">CHK33-4379</strain>
    </source>
</reference>
<feature type="transmembrane region" description="Helical" evidence="1">
    <location>
        <begin position="114"/>
        <end position="136"/>
    </location>
</feature>
<proteinExistence type="predicted"/>
<sequence>MRANEKKRLPPLPPRAKIALRWAIYILAALLFYGFSTSGTPEHGKALLLLPYCLALSMFTGEVQSAAMGCFCGLLLDISQGLLPGFSALCLTLICGIISALFRQFLRKNVINYVILTVAVSAVYFYLVYFFVYRIWEFEGYGEAAGSVLLPGAIKTVAFSPLIYFGVYLTRKVTAGRRTLEIEEHDEKIDRI</sequence>
<gene>
    <name evidence="2" type="ORF">IAC39_07815</name>
</gene>
<evidence type="ECO:0000313" key="2">
    <source>
        <dbReference type="EMBL" id="HIT59597.1"/>
    </source>
</evidence>
<feature type="transmembrane region" description="Helical" evidence="1">
    <location>
        <begin position="82"/>
        <end position="102"/>
    </location>
</feature>
<comment type="caution">
    <text evidence="2">The sequence shown here is derived from an EMBL/GenBank/DDBJ whole genome shotgun (WGS) entry which is preliminary data.</text>
</comment>
<keyword evidence="1" id="KW-0812">Transmembrane</keyword>
<feature type="transmembrane region" description="Helical" evidence="1">
    <location>
        <begin position="18"/>
        <end position="35"/>
    </location>
</feature>
<dbReference type="Proteomes" id="UP000824136">
    <property type="component" value="Unassembled WGS sequence"/>
</dbReference>
<evidence type="ECO:0000256" key="1">
    <source>
        <dbReference type="SAM" id="Phobius"/>
    </source>
</evidence>
<name>A0A9D1GV47_9FIRM</name>
<keyword evidence="1" id="KW-1133">Transmembrane helix</keyword>
<evidence type="ECO:0000313" key="3">
    <source>
        <dbReference type="Proteomes" id="UP000824136"/>
    </source>
</evidence>
<protein>
    <recommendedName>
        <fullName evidence="4">Rod shape-determining protein MreD</fullName>
    </recommendedName>
</protein>
<dbReference type="AlphaFoldDB" id="A0A9D1GV47"/>
<evidence type="ECO:0008006" key="4">
    <source>
        <dbReference type="Google" id="ProtNLM"/>
    </source>
</evidence>
<dbReference type="EMBL" id="DVLL01000024">
    <property type="protein sequence ID" value="HIT59597.1"/>
    <property type="molecule type" value="Genomic_DNA"/>
</dbReference>